<dbReference type="AlphaFoldDB" id="A0A1H8L4T9"/>
<dbReference type="OrthoDB" id="5295340at2"/>
<evidence type="ECO:0000256" key="1">
    <source>
        <dbReference type="ARBA" id="ARBA00001947"/>
    </source>
</evidence>
<gene>
    <name evidence="9" type="ORF">SAMN05216227_103824</name>
</gene>
<dbReference type="InterPro" id="IPR020843">
    <property type="entry name" value="ER"/>
</dbReference>
<dbReference type="InterPro" id="IPR011032">
    <property type="entry name" value="GroES-like_sf"/>
</dbReference>
<dbReference type="GO" id="GO:0008270">
    <property type="term" value="F:zinc ion binding"/>
    <property type="evidence" value="ECO:0007669"/>
    <property type="project" value="InterPro"/>
</dbReference>
<evidence type="ECO:0000256" key="3">
    <source>
        <dbReference type="ARBA" id="ARBA00022723"/>
    </source>
</evidence>
<protein>
    <submittedName>
        <fullName evidence="9">L-idonate 5-dehydrogenase</fullName>
    </submittedName>
</protein>
<dbReference type="SMART" id="SM00829">
    <property type="entry name" value="PKS_ER"/>
    <property type="match status" value="1"/>
</dbReference>
<keyword evidence="10" id="KW-1185">Reference proteome</keyword>
<dbReference type="InterPro" id="IPR002328">
    <property type="entry name" value="ADH_Zn_CS"/>
</dbReference>
<dbReference type="InterPro" id="IPR036291">
    <property type="entry name" value="NAD(P)-bd_dom_sf"/>
</dbReference>
<dbReference type="InterPro" id="IPR013154">
    <property type="entry name" value="ADH-like_N"/>
</dbReference>
<evidence type="ECO:0000256" key="6">
    <source>
        <dbReference type="ARBA" id="ARBA00023027"/>
    </source>
</evidence>
<comment type="cofactor">
    <cofactor evidence="1 7">
        <name>Zn(2+)</name>
        <dbReference type="ChEBI" id="CHEBI:29105"/>
    </cofactor>
</comment>
<dbReference type="Pfam" id="PF08240">
    <property type="entry name" value="ADH_N"/>
    <property type="match status" value="1"/>
</dbReference>
<comment type="similarity">
    <text evidence="2 7">Belongs to the zinc-containing alcohol dehydrogenase family.</text>
</comment>
<dbReference type="FunFam" id="3.40.50.720:FF:000068">
    <property type="entry name" value="Sorbitol dehydrogenase"/>
    <property type="match status" value="1"/>
</dbReference>
<proteinExistence type="inferred from homology"/>
<evidence type="ECO:0000256" key="2">
    <source>
        <dbReference type="ARBA" id="ARBA00008072"/>
    </source>
</evidence>
<evidence type="ECO:0000313" key="9">
    <source>
        <dbReference type="EMBL" id="SEO00091.1"/>
    </source>
</evidence>
<evidence type="ECO:0000256" key="4">
    <source>
        <dbReference type="ARBA" id="ARBA00022833"/>
    </source>
</evidence>
<dbReference type="RefSeq" id="WP_050518519.1">
    <property type="nucleotide sequence ID" value="NZ_FOCO01000038.1"/>
</dbReference>
<dbReference type="Proteomes" id="UP000183002">
    <property type="component" value="Unassembled WGS sequence"/>
</dbReference>
<dbReference type="PROSITE" id="PS00059">
    <property type="entry name" value="ADH_ZINC"/>
    <property type="match status" value="1"/>
</dbReference>
<dbReference type="STRING" id="1077947.SAMN05216227_103824"/>
<dbReference type="SUPFAM" id="SSF51735">
    <property type="entry name" value="NAD(P)-binding Rossmann-fold domains"/>
    <property type="match status" value="1"/>
</dbReference>
<dbReference type="Pfam" id="PF00107">
    <property type="entry name" value="ADH_zinc_N"/>
    <property type="match status" value="1"/>
</dbReference>
<evidence type="ECO:0000259" key="8">
    <source>
        <dbReference type="SMART" id="SM00829"/>
    </source>
</evidence>
<dbReference type="Gene3D" id="3.90.180.10">
    <property type="entry name" value="Medium-chain alcohol dehydrogenases, catalytic domain"/>
    <property type="match status" value="1"/>
</dbReference>
<dbReference type="EMBL" id="FOCO01000038">
    <property type="protein sequence ID" value="SEO00091.1"/>
    <property type="molecule type" value="Genomic_DNA"/>
</dbReference>
<reference evidence="9 10" key="1">
    <citation type="submission" date="2016-10" db="EMBL/GenBank/DDBJ databases">
        <authorList>
            <person name="de Groot N.N."/>
        </authorList>
    </citation>
    <scope>NUCLEOTIDE SEQUENCE [LARGE SCALE GENOMIC DNA]</scope>
    <source>
        <strain evidence="9 10">CGMCC 1.10836</strain>
    </source>
</reference>
<keyword evidence="3 7" id="KW-0479">Metal-binding</keyword>
<dbReference type="CDD" id="cd08232">
    <property type="entry name" value="idonate-5-DH"/>
    <property type="match status" value="1"/>
</dbReference>
<dbReference type="PANTHER" id="PTHR43161:SF9">
    <property type="entry name" value="SORBITOL DEHYDROGENASE"/>
    <property type="match status" value="1"/>
</dbReference>
<evidence type="ECO:0000313" key="10">
    <source>
        <dbReference type="Proteomes" id="UP000183002"/>
    </source>
</evidence>
<evidence type="ECO:0000256" key="7">
    <source>
        <dbReference type="RuleBase" id="RU361277"/>
    </source>
</evidence>
<accession>A0A1H8L4T9</accession>
<name>A0A1H8L4T9_9RHOB</name>
<sequence length="349" mass="36850">MSIKACVLHKQDDLRIEDVALPEPKAGEVVVGMTHGGICGSDLHYFQHGGFGPVRMKEPIILGHEVSGIVEAIGPGVDKLKVGDRVAVSPSQPCLTCEYCTEGVFQHCVNMRFMGSARTTPHVQGGFRSKMVTGQNQCFKVGKDTPLASAACAEPLAVCLHAAAQAGVLKGKKVLVTGAGPIGALCIAVSKIKGAHSIVVTDLFDFTLNVAKDMGATQTINIRNTPDALSAHITAQGLFDIVFECSAAEPAILSAIAAVRPRGTIVQVGVAGSLSLPINAIVGKEITFKGTHRFHPEFEQAVDLIDRGVIDMTPIITQTYPMSDAVEAFQTAGNREKAVKVQLRLHSPA</sequence>
<feature type="domain" description="Enoyl reductase (ER)" evidence="8">
    <location>
        <begin position="10"/>
        <end position="343"/>
    </location>
</feature>
<dbReference type="InterPro" id="IPR013149">
    <property type="entry name" value="ADH-like_C"/>
</dbReference>
<keyword evidence="4 7" id="KW-0862">Zinc</keyword>
<keyword evidence="6" id="KW-0520">NAD</keyword>
<dbReference type="Gene3D" id="3.40.50.720">
    <property type="entry name" value="NAD(P)-binding Rossmann-like Domain"/>
    <property type="match status" value="1"/>
</dbReference>
<evidence type="ECO:0000256" key="5">
    <source>
        <dbReference type="ARBA" id="ARBA00023002"/>
    </source>
</evidence>
<dbReference type="SUPFAM" id="SSF50129">
    <property type="entry name" value="GroES-like"/>
    <property type="match status" value="1"/>
</dbReference>
<dbReference type="PANTHER" id="PTHR43161">
    <property type="entry name" value="SORBITOL DEHYDROGENASE"/>
    <property type="match status" value="1"/>
</dbReference>
<keyword evidence="5" id="KW-0560">Oxidoreductase</keyword>
<dbReference type="GO" id="GO:0016616">
    <property type="term" value="F:oxidoreductase activity, acting on the CH-OH group of donors, NAD or NADP as acceptor"/>
    <property type="evidence" value="ECO:0007669"/>
    <property type="project" value="UniProtKB-ARBA"/>
</dbReference>
<organism evidence="9 10">
    <name type="scientific">Pseudorhodobacter antarcticus</name>
    <dbReference type="NCBI Taxonomy" id="1077947"/>
    <lineage>
        <taxon>Bacteria</taxon>
        <taxon>Pseudomonadati</taxon>
        <taxon>Pseudomonadota</taxon>
        <taxon>Alphaproteobacteria</taxon>
        <taxon>Rhodobacterales</taxon>
        <taxon>Paracoccaceae</taxon>
        <taxon>Pseudorhodobacter</taxon>
    </lineage>
</organism>